<sequence length="131" mass="14780">MKIKGNKRVLRDNVVLISRALRHHFVIPQWAEFCSHLEDFYWAGKALKGGHPLTYAIALNELGADTVHRYVGTEPSGRMFNAIVLDYNNKPHNPLVNAGAIVVSALLQQLVRPQLASSEKFDFVQQYFSCT</sequence>
<dbReference type="Pfam" id="PF04960">
    <property type="entry name" value="Glutaminase"/>
    <property type="match status" value="1"/>
</dbReference>
<evidence type="ECO:0000256" key="5">
    <source>
        <dbReference type="ARBA" id="ARBA00049534"/>
    </source>
</evidence>
<dbReference type="Proteomes" id="UP000711488">
    <property type="component" value="Unassembled WGS sequence"/>
</dbReference>
<protein>
    <recommendedName>
        <fullName evidence="3">glutaminase</fullName>
        <ecNumber evidence="3">3.5.1.2</ecNumber>
    </recommendedName>
</protein>
<dbReference type="GO" id="GO:0004359">
    <property type="term" value="F:glutaminase activity"/>
    <property type="evidence" value="ECO:0007669"/>
    <property type="project" value="UniProtKB-EC"/>
</dbReference>
<dbReference type="Gene3D" id="3.40.710.10">
    <property type="entry name" value="DD-peptidase/beta-lactamase superfamily"/>
    <property type="match status" value="1"/>
</dbReference>
<evidence type="ECO:0000256" key="1">
    <source>
        <dbReference type="ARBA" id="ARBA00011076"/>
    </source>
</evidence>
<dbReference type="OrthoDB" id="9995210at2759"/>
<dbReference type="PANTHER" id="PTHR12544:SF29">
    <property type="entry name" value="GLUTAMINASE"/>
    <property type="match status" value="1"/>
</dbReference>
<evidence type="ECO:0000313" key="6">
    <source>
        <dbReference type="EMBL" id="KAA0183319.1"/>
    </source>
</evidence>
<dbReference type="EC" id="3.5.1.2" evidence="3"/>
<dbReference type="AlphaFoldDB" id="A0A6A0GQG1"/>
<dbReference type="GO" id="GO:0006543">
    <property type="term" value="P:L-glutamine catabolic process"/>
    <property type="evidence" value="ECO:0007669"/>
    <property type="project" value="TreeGrafter"/>
</dbReference>
<evidence type="ECO:0000256" key="2">
    <source>
        <dbReference type="ARBA" id="ARBA00011881"/>
    </source>
</evidence>
<reference evidence="6" key="1">
    <citation type="submission" date="2014-08" db="EMBL/GenBank/DDBJ databases">
        <authorList>
            <person name="Murali S."/>
            <person name="Richards S."/>
            <person name="Bandaranaike D."/>
            <person name="Bellair M."/>
            <person name="Blankenburg K."/>
            <person name="Chao H."/>
            <person name="Dinh H."/>
            <person name="Doddapaneni H."/>
            <person name="Dugan-Rocha S."/>
            <person name="Elkadiri S."/>
            <person name="Gnanaolivu R."/>
            <person name="Hughes D."/>
            <person name="Lee S."/>
            <person name="Li M."/>
            <person name="Ming W."/>
            <person name="Munidasa M."/>
            <person name="Muniz J."/>
            <person name="Nguyen L."/>
            <person name="Osuji N."/>
            <person name="Pu L.-L."/>
            <person name="Puazo M."/>
            <person name="Skinner E."/>
            <person name="Qu C."/>
            <person name="Quiroz J."/>
            <person name="Raj R."/>
            <person name="Weissenberger G."/>
            <person name="Xin Y."/>
            <person name="Zou X."/>
            <person name="Han Y."/>
            <person name="Worley K."/>
            <person name="Muzny D."/>
            <person name="Gibbs R."/>
        </authorList>
    </citation>
    <scope>NUCLEOTIDE SEQUENCE</scope>
    <source>
        <strain evidence="6">HAZT.00-mixed</strain>
        <tissue evidence="6">Whole organism</tissue>
    </source>
</reference>
<reference evidence="6" key="2">
    <citation type="journal article" date="2018" name="Environ. Sci. Technol.">
        <title>The Toxicogenome of Hyalella azteca: A Model for Sediment Ecotoxicology and Evolutionary Toxicology.</title>
        <authorList>
            <person name="Poynton H.C."/>
            <person name="Hasenbein S."/>
            <person name="Benoit J.B."/>
            <person name="Sepulveda M.S."/>
            <person name="Poelchau M.F."/>
            <person name="Hughes D.S.T."/>
            <person name="Murali S.C."/>
            <person name="Chen S."/>
            <person name="Glastad K.M."/>
            <person name="Goodisman M.A.D."/>
            <person name="Werren J.H."/>
            <person name="Vineis J.H."/>
            <person name="Bowen J.L."/>
            <person name="Friedrich M."/>
            <person name="Jones J."/>
            <person name="Robertson H.M."/>
            <person name="Feyereisen R."/>
            <person name="Mechler-Hickson A."/>
            <person name="Mathers N."/>
            <person name="Lee C.E."/>
            <person name="Colbourne J.K."/>
            <person name="Biales A."/>
            <person name="Johnston J.S."/>
            <person name="Wellborn G.A."/>
            <person name="Rosendale A.J."/>
            <person name="Cridge A.G."/>
            <person name="Munoz-Torres M.C."/>
            <person name="Bain P.A."/>
            <person name="Manny A.R."/>
            <person name="Major K.M."/>
            <person name="Lambert F.N."/>
            <person name="Vulpe C.D."/>
            <person name="Tuck P."/>
            <person name="Blalock B.J."/>
            <person name="Lin Y.Y."/>
            <person name="Smith M.E."/>
            <person name="Ochoa-Acuna H."/>
            <person name="Chen M.M."/>
            <person name="Childers C.P."/>
            <person name="Qu J."/>
            <person name="Dugan S."/>
            <person name="Lee S.L."/>
            <person name="Chao H."/>
            <person name="Dinh H."/>
            <person name="Han Y."/>
            <person name="Doddapaneni H."/>
            <person name="Worley K.C."/>
            <person name="Muzny D.M."/>
            <person name="Gibbs R.A."/>
            <person name="Richards S."/>
        </authorList>
    </citation>
    <scope>NUCLEOTIDE SEQUENCE</scope>
    <source>
        <strain evidence="6">HAZT.00-mixed</strain>
        <tissue evidence="6">Whole organism</tissue>
    </source>
</reference>
<proteinExistence type="inferred from homology"/>
<dbReference type="EMBL" id="JQDR03017868">
    <property type="protein sequence ID" value="KAA0183319.1"/>
    <property type="molecule type" value="Genomic_DNA"/>
</dbReference>
<dbReference type="GO" id="GO:0006537">
    <property type="term" value="P:glutamate biosynthetic process"/>
    <property type="evidence" value="ECO:0007669"/>
    <property type="project" value="TreeGrafter"/>
</dbReference>
<comment type="catalytic activity">
    <reaction evidence="5">
        <text>L-glutamine + H2O = L-glutamate + NH4(+)</text>
        <dbReference type="Rhea" id="RHEA:15889"/>
        <dbReference type="ChEBI" id="CHEBI:15377"/>
        <dbReference type="ChEBI" id="CHEBI:28938"/>
        <dbReference type="ChEBI" id="CHEBI:29985"/>
        <dbReference type="ChEBI" id="CHEBI:58359"/>
        <dbReference type="EC" id="3.5.1.2"/>
    </reaction>
</comment>
<comment type="similarity">
    <text evidence="1">Belongs to the glutaminase family.</text>
</comment>
<gene>
    <name evidence="6" type="ORF">HAZT_HAZT007268</name>
</gene>
<dbReference type="InterPro" id="IPR012338">
    <property type="entry name" value="Beta-lactam/transpept-like"/>
</dbReference>
<comment type="subunit">
    <text evidence="2">Homotetramer.</text>
</comment>
<dbReference type="InterPro" id="IPR015868">
    <property type="entry name" value="Glutaminase"/>
</dbReference>
<dbReference type="SUPFAM" id="SSF56601">
    <property type="entry name" value="beta-lactamase/transpeptidase-like"/>
    <property type="match status" value="1"/>
</dbReference>
<name>A0A6A0GQG1_HYAAZ</name>
<comment type="caution">
    <text evidence="6">The sequence shown here is derived from an EMBL/GenBank/DDBJ whole genome shotgun (WGS) entry which is preliminary data.</text>
</comment>
<organism evidence="6">
    <name type="scientific">Hyalella azteca</name>
    <name type="common">Amphipod</name>
    <dbReference type="NCBI Taxonomy" id="294128"/>
    <lineage>
        <taxon>Eukaryota</taxon>
        <taxon>Metazoa</taxon>
        <taxon>Ecdysozoa</taxon>
        <taxon>Arthropoda</taxon>
        <taxon>Crustacea</taxon>
        <taxon>Multicrustacea</taxon>
        <taxon>Malacostraca</taxon>
        <taxon>Eumalacostraca</taxon>
        <taxon>Peracarida</taxon>
        <taxon>Amphipoda</taxon>
        <taxon>Senticaudata</taxon>
        <taxon>Talitrida</taxon>
        <taxon>Talitroidea</taxon>
        <taxon>Hyalellidae</taxon>
        <taxon>Hyalella</taxon>
    </lineage>
</organism>
<evidence type="ECO:0000256" key="3">
    <source>
        <dbReference type="ARBA" id="ARBA00012918"/>
    </source>
</evidence>
<keyword evidence="4" id="KW-0378">Hydrolase</keyword>
<evidence type="ECO:0000256" key="4">
    <source>
        <dbReference type="ARBA" id="ARBA00022801"/>
    </source>
</evidence>
<accession>A0A6A0GQG1</accession>
<reference evidence="6" key="3">
    <citation type="submission" date="2019-06" db="EMBL/GenBank/DDBJ databases">
        <authorList>
            <person name="Poynton C."/>
            <person name="Hasenbein S."/>
            <person name="Benoit J.B."/>
            <person name="Sepulveda M.S."/>
            <person name="Poelchau M.F."/>
            <person name="Murali S.C."/>
            <person name="Chen S."/>
            <person name="Glastad K.M."/>
            <person name="Werren J.H."/>
            <person name="Vineis J.H."/>
            <person name="Bowen J.L."/>
            <person name="Friedrich M."/>
            <person name="Jones J."/>
            <person name="Robertson H.M."/>
            <person name="Feyereisen R."/>
            <person name="Mechler-Hickson A."/>
            <person name="Mathers N."/>
            <person name="Lee C.E."/>
            <person name="Colbourne J.K."/>
            <person name="Biales A."/>
            <person name="Johnston J.S."/>
            <person name="Wellborn G.A."/>
            <person name="Rosendale A.J."/>
            <person name="Cridge A.G."/>
            <person name="Munoz-Torres M.C."/>
            <person name="Bain P.A."/>
            <person name="Manny A.R."/>
            <person name="Major K.M."/>
            <person name="Lambert F.N."/>
            <person name="Vulpe C.D."/>
            <person name="Tuck P."/>
            <person name="Blalock B.J."/>
            <person name="Lin Y.-Y."/>
            <person name="Smith M.E."/>
            <person name="Ochoa-Acuna H."/>
            <person name="Chen M.-J.M."/>
            <person name="Childers C.P."/>
            <person name="Qu J."/>
            <person name="Dugan S."/>
            <person name="Lee S.L."/>
            <person name="Chao H."/>
            <person name="Dinh H."/>
            <person name="Han Y."/>
            <person name="Doddapaneni H."/>
            <person name="Worley K.C."/>
            <person name="Muzny D.M."/>
            <person name="Gibbs R.A."/>
            <person name="Richards S."/>
        </authorList>
    </citation>
    <scope>NUCLEOTIDE SEQUENCE</scope>
    <source>
        <strain evidence="6">HAZT.00-mixed</strain>
        <tissue evidence="6">Whole organism</tissue>
    </source>
</reference>
<dbReference type="PANTHER" id="PTHR12544">
    <property type="entry name" value="GLUTAMINASE"/>
    <property type="match status" value="1"/>
</dbReference>